<keyword evidence="2" id="KW-1185">Reference proteome</keyword>
<dbReference type="Pfam" id="PF20453">
    <property type="entry name" value="DUF6707"/>
    <property type="match status" value="1"/>
</dbReference>
<organism evidence="1 2">
    <name type="scientific">Proteus cibi</name>
    <dbReference type="NCBI Taxonomy" id="2050966"/>
    <lineage>
        <taxon>Bacteria</taxon>
        <taxon>Pseudomonadati</taxon>
        <taxon>Pseudomonadota</taxon>
        <taxon>Gammaproteobacteria</taxon>
        <taxon>Enterobacterales</taxon>
        <taxon>Morganellaceae</taxon>
        <taxon>Proteus</taxon>
    </lineage>
</organism>
<comment type="caution">
    <text evidence="1">The sequence shown here is derived from an EMBL/GenBank/DDBJ whole genome shotgun (WGS) entry which is preliminary data.</text>
</comment>
<evidence type="ECO:0000313" key="1">
    <source>
        <dbReference type="EMBL" id="MEB6858556.1"/>
    </source>
</evidence>
<reference evidence="1 2" key="1">
    <citation type="submission" date="2022-05" db="EMBL/GenBank/DDBJ databases">
        <title>Whole genome sequences of Escherichia coli of fish isolates collected from Assam, India.</title>
        <authorList>
            <person name="Sudha S."/>
            <person name="Muneeb K.H."/>
            <person name="Rakshit O."/>
            <person name="Mendem S.K."/>
            <person name="Raisen C."/>
            <person name="Holmes M.A."/>
            <person name="Shome B.R."/>
            <person name="Sivaraman G.K."/>
        </authorList>
    </citation>
    <scope>NUCLEOTIDE SEQUENCE [LARGE SCALE GENOMIC DNA]</scope>
    <source>
        <strain evidence="1 2">278</strain>
    </source>
</reference>
<name>A0ABU6EHL0_9GAMM</name>
<dbReference type="Proteomes" id="UP001332939">
    <property type="component" value="Unassembled WGS sequence"/>
</dbReference>
<evidence type="ECO:0000313" key="2">
    <source>
        <dbReference type="Proteomes" id="UP001332939"/>
    </source>
</evidence>
<gene>
    <name evidence="1" type="ORF">NA736_16195</name>
</gene>
<dbReference type="InterPro" id="IPR046553">
    <property type="entry name" value="DUF6707"/>
</dbReference>
<proteinExistence type="predicted"/>
<dbReference type="RefSeq" id="WP_325935581.1">
    <property type="nucleotide sequence ID" value="NZ_JAMZOO010000007.1"/>
</dbReference>
<dbReference type="EMBL" id="JAMZOO010000007">
    <property type="protein sequence ID" value="MEB6858556.1"/>
    <property type="molecule type" value="Genomic_DNA"/>
</dbReference>
<protein>
    <submittedName>
        <fullName evidence="1">Uncharacterized protein</fullName>
    </submittedName>
</protein>
<accession>A0ABU6EHL0</accession>
<sequence>MNLNSLITKLNEDDNYVNLLSRSEKKTKKSYLENIVKMTYKLYFKNNEKYKKLLNLLCDVDFENDYNYWTWIEYALLLKIYDNEIKGNDNSIYIEKINYAINSGSELEIHVKKNIIERINLSSFEYSSNKIKDIDTLIENLIRLLKIRFFSLNEKSKVDLIISSIRLNTL</sequence>